<organism evidence="2 4">
    <name type="scientific">Oryza sativa subsp. japonica</name>
    <name type="common">Rice</name>
    <dbReference type="NCBI Taxonomy" id="39947"/>
    <lineage>
        <taxon>Eukaryota</taxon>
        <taxon>Viridiplantae</taxon>
        <taxon>Streptophyta</taxon>
        <taxon>Embryophyta</taxon>
        <taxon>Tracheophyta</taxon>
        <taxon>Spermatophyta</taxon>
        <taxon>Magnoliopsida</taxon>
        <taxon>Liliopsida</taxon>
        <taxon>Poales</taxon>
        <taxon>Poaceae</taxon>
        <taxon>BOP clade</taxon>
        <taxon>Oryzoideae</taxon>
        <taxon>Oryzeae</taxon>
        <taxon>Oryzinae</taxon>
        <taxon>Oryza</taxon>
        <taxon>Oryza sativa</taxon>
    </lineage>
</organism>
<reference evidence="3" key="1">
    <citation type="submission" date="2001-06" db="EMBL/GenBank/DDBJ databases">
        <title>Oryza sativa nipponbare(GA3) genomic DNA, chromosome 7, BAC clone:OJ1008_E09.</title>
        <authorList>
            <person name="Sasaki T."/>
            <person name="Matsumoto T."/>
            <person name="Yamamoto K."/>
        </authorList>
    </citation>
    <scope>NUCLEOTIDE SEQUENCE</scope>
</reference>
<dbReference type="EMBL" id="AP005786">
    <property type="protein sequence ID" value="BAC65047.1"/>
    <property type="molecule type" value="Genomic_DNA"/>
</dbReference>
<evidence type="ECO:0000256" key="1">
    <source>
        <dbReference type="SAM" id="MobiDB-lite"/>
    </source>
</evidence>
<name>Q84S67_ORYSJ</name>
<proteinExistence type="predicted"/>
<dbReference type="Proteomes" id="UP000000763">
    <property type="component" value="Chromosome 7"/>
</dbReference>
<evidence type="ECO:0000313" key="4">
    <source>
        <dbReference type="Proteomes" id="UP000000763"/>
    </source>
</evidence>
<evidence type="ECO:0000313" key="2">
    <source>
        <dbReference type="EMBL" id="BAC65047.1"/>
    </source>
</evidence>
<reference evidence="4" key="3">
    <citation type="journal article" date="2005" name="Nature">
        <title>The map-based sequence of the rice genome.</title>
        <authorList>
            <consortium name="International rice genome sequencing project (IRGSP)"/>
            <person name="Matsumoto T."/>
            <person name="Wu J."/>
            <person name="Kanamori H."/>
            <person name="Katayose Y."/>
            <person name="Fujisawa M."/>
            <person name="Namiki N."/>
            <person name="Mizuno H."/>
            <person name="Yamamoto K."/>
            <person name="Antonio B.A."/>
            <person name="Baba T."/>
            <person name="Sakata K."/>
            <person name="Nagamura Y."/>
            <person name="Aoki H."/>
            <person name="Arikawa K."/>
            <person name="Arita K."/>
            <person name="Bito T."/>
            <person name="Chiden Y."/>
            <person name="Fujitsuka N."/>
            <person name="Fukunaka R."/>
            <person name="Hamada M."/>
            <person name="Harada C."/>
            <person name="Hayashi A."/>
            <person name="Hijishita S."/>
            <person name="Honda M."/>
            <person name="Hosokawa S."/>
            <person name="Ichikawa Y."/>
            <person name="Idonuma A."/>
            <person name="Iijima M."/>
            <person name="Ikeda M."/>
            <person name="Ikeno M."/>
            <person name="Ito K."/>
            <person name="Ito S."/>
            <person name="Ito T."/>
            <person name="Ito Y."/>
            <person name="Ito Y."/>
            <person name="Iwabuchi A."/>
            <person name="Kamiya K."/>
            <person name="Karasawa W."/>
            <person name="Kurita K."/>
            <person name="Katagiri S."/>
            <person name="Kikuta A."/>
            <person name="Kobayashi H."/>
            <person name="Kobayashi N."/>
            <person name="Machita K."/>
            <person name="Maehara T."/>
            <person name="Masukawa M."/>
            <person name="Mizubayashi T."/>
            <person name="Mukai Y."/>
            <person name="Nagasaki H."/>
            <person name="Nagata Y."/>
            <person name="Naito S."/>
            <person name="Nakashima M."/>
            <person name="Nakama Y."/>
            <person name="Nakamichi Y."/>
            <person name="Nakamura M."/>
            <person name="Meguro A."/>
            <person name="Negishi M."/>
            <person name="Ohta I."/>
            <person name="Ohta T."/>
            <person name="Okamoto M."/>
            <person name="Ono N."/>
            <person name="Saji S."/>
            <person name="Sakaguchi M."/>
            <person name="Sakai K."/>
            <person name="Shibata M."/>
            <person name="Shimokawa T."/>
            <person name="Song J."/>
            <person name="Takazaki Y."/>
            <person name="Terasawa K."/>
            <person name="Tsugane M."/>
            <person name="Tsuji K."/>
            <person name="Ueda S."/>
            <person name="Waki K."/>
            <person name="Yamagata H."/>
            <person name="Yamamoto M."/>
            <person name="Yamamoto S."/>
            <person name="Yamane H."/>
            <person name="Yoshiki S."/>
            <person name="Yoshihara R."/>
            <person name="Yukawa K."/>
            <person name="Zhong H."/>
            <person name="Yano M."/>
            <person name="Yuan Q."/>
            <person name="Ouyang S."/>
            <person name="Liu J."/>
            <person name="Jones K.M."/>
            <person name="Gansberger K."/>
            <person name="Moffat K."/>
            <person name="Hill J."/>
            <person name="Bera J."/>
            <person name="Fadrosh D."/>
            <person name="Jin S."/>
            <person name="Johri S."/>
            <person name="Kim M."/>
            <person name="Overton L."/>
            <person name="Reardon M."/>
            <person name="Tsitrin T."/>
            <person name="Vuong H."/>
            <person name="Weaver B."/>
            <person name="Ciecko A."/>
            <person name="Tallon L."/>
            <person name="Jackson J."/>
            <person name="Pai G."/>
            <person name="Aken S.V."/>
            <person name="Utterback T."/>
            <person name="Reidmuller S."/>
            <person name="Feldblyum T."/>
            <person name="Hsiao J."/>
            <person name="Zismann V."/>
            <person name="Iobst S."/>
            <person name="de Vazeille A.R."/>
            <person name="Buell C.R."/>
            <person name="Ying K."/>
            <person name="Li Y."/>
            <person name="Lu T."/>
            <person name="Huang Y."/>
            <person name="Zhao Q."/>
            <person name="Feng Q."/>
            <person name="Zhang L."/>
            <person name="Zhu J."/>
            <person name="Weng Q."/>
            <person name="Mu J."/>
            <person name="Lu Y."/>
            <person name="Fan D."/>
            <person name="Liu Y."/>
            <person name="Guan J."/>
            <person name="Zhang Y."/>
            <person name="Yu S."/>
            <person name="Liu X."/>
            <person name="Zhang Y."/>
            <person name="Hong G."/>
            <person name="Han B."/>
            <person name="Choisne N."/>
            <person name="Demange N."/>
            <person name="Orjeda G."/>
            <person name="Samain S."/>
            <person name="Cattolico L."/>
            <person name="Pelletier E."/>
            <person name="Couloux A."/>
            <person name="Segurens B."/>
            <person name="Wincker P."/>
            <person name="D'Hont A."/>
            <person name="Scarpelli C."/>
            <person name="Weissenbach J."/>
            <person name="Salanoubat M."/>
            <person name="Quetier F."/>
            <person name="Yu Y."/>
            <person name="Kim H.R."/>
            <person name="Rambo T."/>
            <person name="Currie J."/>
            <person name="Collura K."/>
            <person name="Luo M."/>
            <person name="Yang T."/>
            <person name="Ammiraju J.S.S."/>
            <person name="Engler F."/>
            <person name="Soderlund C."/>
            <person name="Wing R.A."/>
            <person name="Palmer L.E."/>
            <person name="de la Bastide M."/>
            <person name="Spiegel L."/>
            <person name="Nascimento L."/>
            <person name="Zutavern T."/>
            <person name="O'Shaughnessy A."/>
            <person name="Dike S."/>
            <person name="Dedhia N."/>
            <person name="Preston R."/>
            <person name="Balija V."/>
            <person name="McCombie W.R."/>
            <person name="Chow T."/>
            <person name="Chen H."/>
            <person name="Chung M."/>
            <person name="Chen C."/>
            <person name="Shaw J."/>
            <person name="Wu H."/>
            <person name="Hsiao K."/>
            <person name="Chao Y."/>
            <person name="Chu M."/>
            <person name="Cheng C."/>
            <person name="Hour A."/>
            <person name="Lee P."/>
            <person name="Lin S."/>
            <person name="Lin Y."/>
            <person name="Liou J."/>
            <person name="Liu S."/>
            <person name="Hsing Y."/>
            <person name="Raghuvanshi S."/>
            <person name="Mohanty A."/>
            <person name="Bharti A.K."/>
            <person name="Gaur A."/>
            <person name="Gupta V."/>
            <person name="Kumar D."/>
            <person name="Ravi V."/>
            <person name="Vij S."/>
            <person name="Kapur A."/>
            <person name="Khurana P."/>
            <person name="Khurana P."/>
            <person name="Khurana J.P."/>
            <person name="Tyagi A.K."/>
            <person name="Gaikwad K."/>
            <person name="Singh A."/>
            <person name="Dalal V."/>
            <person name="Srivastava S."/>
            <person name="Dixit A."/>
            <person name="Pal A.K."/>
            <person name="Ghazi I.A."/>
            <person name="Yadav M."/>
            <person name="Pandit A."/>
            <person name="Bhargava A."/>
            <person name="Sureshbabu K."/>
            <person name="Batra K."/>
            <person name="Sharma T.R."/>
            <person name="Mohapatra T."/>
            <person name="Singh N.K."/>
            <person name="Messing J."/>
            <person name="Nelson A.B."/>
            <person name="Fuks G."/>
            <person name="Kavchok S."/>
            <person name="Keizer G."/>
            <person name="Linton E."/>
            <person name="Llaca V."/>
            <person name="Song R."/>
            <person name="Tanyolac B."/>
            <person name="Young S."/>
            <person name="Ho-Il K."/>
            <person name="Hahn J.H."/>
            <person name="Sangsakoo G."/>
            <person name="Vanavichit A."/>
            <person name="de Mattos Luiz.A.T."/>
            <person name="Zimmer P.D."/>
            <person name="Malone G."/>
            <person name="Dellagostin O."/>
            <person name="de Oliveira A.C."/>
            <person name="Bevan M."/>
            <person name="Bancroft I."/>
            <person name="Minx P."/>
            <person name="Cordum H."/>
            <person name="Wilson R."/>
            <person name="Cheng Z."/>
            <person name="Jin W."/>
            <person name="Jiang J."/>
            <person name="Leong S.A."/>
            <person name="Iwama H."/>
            <person name="Gojobori T."/>
            <person name="Itoh T."/>
            <person name="Niimura Y."/>
            <person name="Fujii Y."/>
            <person name="Habara T."/>
            <person name="Sakai H."/>
            <person name="Sato Y."/>
            <person name="Wilson G."/>
            <person name="Kumar K."/>
            <person name="McCouch S."/>
            <person name="Juretic N."/>
            <person name="Hoen D."/>
            <person name="Wright S."/>
            <person name="Bruskiewich R."/>
            <person name="Bureau T."/>
            <person name="Miyao A."/>
            <person name="Hirochika H."/>
            <person name="Nishikawa T."/>
            <person name="Kadowaki K."/>
            <person name="Sugiura M."/>
            <person name="Burr B."/>
            <person name="Sasaki T."/>
        </authorList>
    </citation>
    <scope>NUCLEOTIDE SEQUENCE [LARGE SCALE GENOMIC DNA]</scope>
    <source>
        <strain evidence="4">cv. Nipponbare</strain>
    </source>
</reference>
<feature type="region of interest" description="Disordered" evidence="1">
    <location>
        <begin position="197"/>
        <end position="225"/>
    </location>
</feature>
<protein>
    <submittedName>
        <fullName evidence="2">Uncharacterized protein</fullName>
    </submittedName>
</protein>
<gene>
    <name evidence="2" type="primary">P0458H05.125</name>
    <name evidence="3" type="synonym">OJ1008_E09.108</name>
</gene>
<feature type="region of interest" description="Disordered" evidence="1">
    <location>
        <begin position="253"/>
        <end position="276"/>
    </location>
</feature>
<feature type="compositionally biased region" description="Basic and acidic residues" evidence="1">
    <location>
        <begin position="263"/>
        <end position="276"/>
    </location>
</feature>
<dbReference type="EMBL" id="AP003736">
    <property type="protein sequence ID" value="BAD30119.1"/>
    <property type="molecule type" value="Genomic_DNA"/>
</dbReference>
<evidence type="ECO:0000313" key="3">
    <source>
        <dbReference type="EMBL" id="BAD30119.1"/>
    </source>
</evidence>
<reference evidence="2" key="2">
    <citation type="submission" date="2002-09" db="EMBL/GenBank/DDBJ databases">
        <title>Oryza sativa nipponbare(GA3) genomic DNA, chromosome 7, PAC clone:P0458H05.</title>
        <authorList>
            <person name="Sasaki T."/>
            <person name="Matsumoto T."/>
            <person name="Katayose Y."/>
        </authorList>
    </citation>
    <scope>NUCLEOTIDE SEQUENCE</scope>
</reference>
<reference evidence="4" key="4">
    <citation type="journal article" date="2008" name="Nucleic Acids Res.">
        <title>The rice annotation project database (RAP-DB): 2008 update.</title>
        <authorList>
            <consortium name="The rice annotation project (RAP)"/>
        </authorList>
    </citation>
    <scope>GENOME REANNOTATION</scope>
    <source>
        <strain evidence="4">cv. Nipponbare</strain>
    </source>
</reference>
<dbReference type="AlphaFoldDB" id="Q84S67"/>
<feature type="compositionally biased region" description="Low complexity" evidence="1">
    <location>
        <begin position="210"/>
        <end position="219"/>
    </location>
</feature>
<sequence length="306" mass="31621">MISVRAQAPARGEEWRVFAGSRRRGEGRHACSGAGRWEEKSSARARAAAGEERSGARVRALAGGRRGVVGGGREGRRGRGGRRLRLLSSCCGDMQLLPLLPLPLPPKMTTMVRSGWRGLATGTGGGEEGGSALRWAAACHSCGSGRGTRGGRYRRPRLGEGSLTAAARVGGGVGELNASGESASSLAAASLMATMGRQGPTMSSAKEEASSSNLSSCRSRLPHAPAAGRSGALPLPLLLLLPIDDVAATVGLRAPSPALPGQKGEEGGKVEKKREKKGEKIKKFHVIVHVACHVGNTTVKRCFGPG</sequence>
<accession>Q84S67</accession>